<evidence type="ECO:0000256" key="7">
    <source>
        <dbReference type="ARBA" id="ARBA00022798"/>
    </source>
</evidence>
<dbReference type="GO" id="GO:0005524">
    <property type="term" value="F:ATP binding"/>
    <property type="evidence" value="ECO:0007669"/>
    <property type="project" value="UniProtKB-KW"/>
</dbReference>
<dbReference type="GO" id="GO:0004370">
    <property type="term" value="F:glycerol kinase activity"/>
    <property type="evidence" value="ECO:0007669"/>
    <property type="project" value="UniProtKB-EC"/>
</dbReference>
<evidence type="ECO:0000256" key="4">
    <source>
        <dbReference type="ARBA" id="ARBA00022679"/>
    </source>
</evidence>
<sequence>MSHWLSFARTTSLLFRSKPIRINFTKSKNNRLLMTLSKGTQEKIRTASNDGDYIPLIASIDVGTTSSRAILFNKMGQEIEKHQIEYSTSASKGKYSVLGKRRFSDESNETTEVPSNKPSTIFSAEGVTIRQTPNLEIEDLLLNQSASTTAAHLSMSGPTLEFPKPGWIQCNPMALLANVVQCLGSTLVSLSDLNKDRIKKSFPPYKIGCIGITNMRETTLVWSKSTGLPIINYGIVWNDTRNLPLIRTLQETVSNETAKKITKKTGLPLFSTYFSCSKLKWLLENEPLVQKAYQEKDLMFGTVDTWLLYNLTVEKAFVSDITNASRTGFMDLNSLDYDDELLSFWRIDPKLVHLPKIVSCSEYYGQLTIPEFTKNLLSTEIWEELNRFKNSRVPIQGCIGDQSASLVGQLAFKTGSAKCTYGTGCFLLYNTGTEKMISEHGALTTPAYWFPNSTEQPEPHFALEGSIAVGGSVVQWLRDNLRLIPKSEHIGPLASRVRDSGGVVFVPAFNGLFAPYWDPDTRATIMGISQSTTASHIARAAIEGVCFQVRAILKAMGSDEVYGDSAYEKKNLATLAVDGGMSKSNEVMQIQADILGPCIKLRRSPIVECTALGAAIAANMAYKKEAERILWKDLNDVKKWIMYNGYDKDEGMPTIMHDNLAVFKSSIDDAERRKHWKLWQVAVKRSRGWLTDVDGEHEDVLEP</sequence>
<dbReference type="EMBL" id="HE576754">
    <property type="protein sequence ID" value="CCC69580.1"/>
    <property type="molecule type" value="Genomic_DNA"/>
</dbReference>
<keyword evidence="6 10" id="KW-0418">Kinase</keyword>
<dbReference type="STRING" id="1064592.G0VDL8"/>
<dbReference type="PROSITE" id="PS00933">
    <property type="entry name" value="FGGY_KINASES_1"/>
    <property type="match status" value="1"/>
</dbReference>
<dbReference type="InterPro" id="IPR043129">
    <property type="entry name" value="ATPase_NBD"/>
</dbReference>
<feature type="domain" description="Carbohydrate kinase FGGY C-terminal" evidence="12">
    <location>
        <begin position="417"/>
        <end position="622"/>
    </location>
</feature>
<keyword evidence="8" id="KW-0067">ATP-binding</keyword>
<name>G0VDL8_NAUCA</name>
<dbReference type="RefSeq" id="XP_003675944.1">
    <property type="nucleotide sequence ID" value="XM_003675896.1"/>
</dbReference>
<evidence type="ECO:0000256" key="8">
    <source>
        <dbReference type="ARBA" id="ARBA00022840"/>
    </source>
</evidence>
<organism evidence="13 14">
    <name type="scientific">Naumovozyma castellii</name>
    <name type="common">Yeast</name>
    <name type="synonym">Saccharomyces castellii</name>
    <dbReference type="NCBI Taxonomy" id="27288"/>
    <lineage>
        <taxon>Eukaryota</taxon>
        <taxon>Fungi</taxon>
        <taxon>Dikarya</taxon>
        <taxon>Ascomycota</taxon>
        <taxon>Saccharomycotina</taxon>
        <taxon>Saccharomycetes</taxon>
        <taxon>Saccharomycetales</taxon>
        <taxon>Saccharomycetaceae</taxon>
        <taxon>Naumovozyma</taxon>
    </lineage>
</organism>
<dbReference type="HOGENOM" id="CLU_009281_2_2_1"/>
<dbReference type="Gene3D" id="3.30.420.40">
    <property type="match status" value="2"/>
</dbReference>
<dbReference type="Proteomes" id="UP000001640">
    <property type="component" value="Chromosome 3"/>
</dbReference>
<dbReference type="FunFam" id="3.30.420.40:FF:000108">
    <property type="entry name" value="Glycerol kinase, glycosomal"/>
    <property type="match status" value="1"/>
</dbReference>
<dbReference type="GO" id="GO:0005739">
    <property type="term" value="C:mitochondrion"/>
    <property type="evidence" value="ECO:0007669"/>
    <property type="project" value="EnsemblFungi"/>
</dbReference>
<dbReference type="InParanoid" id="G0VDL8"/>
<dbReference type="FunCoup" id="G0VDL8">
    <property type="interactions" value="392"/>
</dbReference>
<dbReference type="eggNOG" id="KOG2517">
    <property type="taxonomic scope" value="Eukaryota"/>
</dbReference>
<evidence type="ECO:0000313" key="13">
    <source>
        <dbReference type="EMBL" id="CCC69580.1"/>
    </source>
</evidence>
<proteinExistence type="inferred from homology"/>
<dbReference type="SUPFAM" id="SSF53067">
    <property type="entry name" value="Actin-like ATPase domain"/>
    <property type="match status" value="2"/>
</dbReference>
<dbReference type="NCBIfam" id="TIGR01311">
    <property type="entry name" value="glycerol_kin"/>
    <property type="match status" value="1"/>
</dbReference>
<evidence type="ECO:0000256" key="3">
    <source>
        <dbReference type="ARBA" id="ARBA00012099"/>
    </source>
</evidence>
<dbReference type="InterPro" id="IPR018485">
    <property type="entry name" value="FGGY_C"/>
</dbReference>
<evidence type="ECO:0000256" key="2">
    <source>
        <dbReference type="ARBA" id="ARBA00009156"/>
    </source>
</evidence>
<dbReference type="InterPro" id="IPR005999">
    <property type="entry name" value="Glycerol_kin"/>
</dbReference>
<dbReference type="Pfam" id="PF00370">
    <property type="entry name" value="FGGY_N"/>
    <property type="match status" value="1"/>
</dbReference>
<dbReference type="InterPro" id="IPR018483">
    <property type="entry name" value="Carb_kinase_FGGY_CS"/>
</dbReference>
<evidence type="ECO:0000313" key="14">
    <source>
        <dbReference type="Proteomes" id="UP000001640"/>
    </source>
</evidence>
<dbReference type="OMA" id="FMLMNIG"/>
<dbReference type="EC" id="2.7.1.30" evidence="3"/>
<dbReference type="InterPro" id="IPR018484">
    <property type="entry name" value="FGGY_N"/>
</dbReference>
<dbReference type="UniPathway" id="UPA00618">
    <property type="reaction ID" value="UER00672"/>
</dbReference>
<evidence type="ECO:0000256" key="5">
    <source>
        <dbReference type="ARBA" id="ARBA00022741"/>
    </source>
</evidence>
<keyword evidence="14" id="KW-1185">Reference proteome</keyword>
<evidence type="ECO:0000256" key="10">
    <source>
        <dbReference type="RuleBase" id="RU003733"/>
    </source>
</evidence>
<evidence type="ECO:0000256" key="1">
    <source>
        <dbReference type="ARBA" id="ARBA00005190"/>
    </source>
</evidence>
<keyword evidence="4 10" id="KW-0808">Transferase</keyword>
<dbReference type="FunFam" id="3.30.420.40:FF:000086">
    <property type="entry name" value="Glycerol kinase"/>
    <property type="match status" value="1"/>
</dbReference>
<gene>
    <name evidence="13" type="primary">NCAS0C05900</name>
    <name evidence="13" type="ordered locus">NCAS_0C05900</name>
</gene>
<dbReference type="OrthoDB" id="5422795at2759"/>
<dbReference type="GO" id="GO:0046167">
    <property type="term" value="P:glycerol-3-phosphate biosynthetic process"/>
    <property type="evidence" value="ECO:0007669"/>
    <property type="project" value="TreeGrafter"/>
</dbReference>
<comment type="pathway">
    <text evidence="1">Polyol metabolism; glycerol degradation via glycerol kinase pathway; sn-glycerol 3-phosphate from glycerol: step 1/1.</text>
</comment>
<reference key="2">
    <citation type="submission" date="2011-08" db="EMBL/GenBank/DDBJ databases">
        <title>Genome sequence of Naumovozyma castellii.</title>
        <authorList>
            <person name="Gordon J.L."/>
            <person name="Armisen D."/>
            <person name="Proux-Wera E."/>
            <person name="OhEigeartaigh S.S."/>
            <person name="Byrne K.P."/>
            <person name="Wolfe K.H."/>
        </authorList>
    </citation>
    <scope>NUCLEOTIDE SEQUENCE</scope>
    <source>
        <strain>Type strain:CBS 4309</strain>
    </source>
</reference>
<dbReference type="GO" id="GO:0019563">
    <property type="term" value="P:glycerol catabolic process"/>
    <property type="evidence" value="ECO:0007669"/>
    <property type="project" value="UniProtKB-UniPathway"/>
</dbReference>
<accession>G0VDL8</accession>
<dbReference type="GO" id="GO:0006641">
    <property type="term" value="P:triglyceride metabolic process"/>
    <property type="evidence" value="ECO:0007669"/>
    <property type="project" value="TreeGrafter"/>
</dbReference>
<keyword evidence="7" id="KW-0319">Glycerol metabolism</keyword>
<dbReference type="PANTHER" id="PTHR10196">
    <property type="entry name" value="SUGAR KINASE"/>
    <property type="match status" value="1"/>
</dbReference>
<evidence type="ECO:0000259" key="11">
    <source>
        <dbReference type="Pfam" id="PF00370"/>
    </source>
</evidence>
<reference evidence="13 14" key="1">
    <citation type="journal article" date="2011" name="Proc. Natl. Acad. Sci. U.S.A.">
        <title>Evolutionary erosion of yeast sex chromosomes by mating-type switching accidents.</title>
        <authorList>
            <person name="Gordon J.L."/>
            <person name="Armisen D."/>
            <person name="Proux-Wera E."/>
            <person name="Oheigeartaigh S.S."/>
            <person name="Byrne K.P."/>
            <person name="Wolfe K.H."/>
        </authorList>
    </citation>
    <scope>NUCLEOTIDE SEQUENCE [LARGE SCALE GENOMIC DNA]</scope>
    <source>
        <strain evidence="14">ATCC 76901 / BCRC 22586 / CBS 4309 / NBRC 1992 / NRRL Y-12630</strain>
    </source>
</reference>
<dbReference type="PROSITE" id="PS00445">
    <property type="entry name" value="FGGY_KINASES_2"/>
    <property type="match status" value="1"/>
</dbReference>
<evidence type="ECO:0000259" key="12">
    <source>
        <dbReference type="Pfam" id="PF02782"/>
    </source>
</evidence>
<protein>
    <recommendedName>
        <fullName evidence="3">glycerol kinase</fullName>
        <ecNumber evidence="3">2.7.1.30</ecNumber>
    </recommendedName>
    <alternativeName>
        <fullName evidence="9">ATP:glycerol 3-phosphotransferase</fullName>
    </alternativeName>
</protein>
<comment type="similarity">
    <text evidence="2 10">Belongs to the FGGY kinase family.</text>
</comment>
<dbReference type="AlphaFoldDB" id="G0VDL8"/>
<evidence type="ECO:0000256" key="9">
    <source>
        <dbReference type="ARBA" id="ARBA00043149"/>
    </source>
</evidence>
<dbReference type="KEGG" id="ncs:NCAS_0C05900"/>
<dbReference type="Pfam" id="PF02782">
    <property type="entry name" value="FGGY_C"/>
    <property type="match status" value="1"/>
</dbReference>
<dbReference type="GeneID" id="96903161"/>
<evidence type="ECO:0000256" key="6">
    <source>
        <dbReference type="ARBA" id="ARBA00022777"/>
    </source>
</evidence>
<keyword evidence="5" id="KW-0547">Nucleotide-binding</keyword>
<dbReference type="PANTHER" id="PTHR10196:SF69">
    <property type="entry name" value="GLYCEROL KINASE"/>
    <property type="match status" value="1"/>
</dbReference>
<feature type="domain" description="Carbohydrate kinase FGGY N-terminal" evidence="11">
    <location>
        <begin position="156"/>
        <end position="408"/>
    </location>
</feature>